<dbReference type="Proteomes" id="UP000186817">
    <property type="component" value="Unassembled WGS sequence"/>
</dbReference>
<dbReference type="InterPro" id="IPR002737">
    <property type="entry name" value="MEMO1_fam"/>
</dbReference>
<dbReference type="NCBIfam" id="TIGR04336">
    <property type="entry name" value="AmmeMemoSam_B"/>
    <property type="match status" value="1"/>
</dbReference>
<reference evidence="2 3" key="1">
    <citation type="submission" date="2016-02" db="EMBL/GenBank/DDBJ databases">
        <title>Genome analysis of coral dinoflagellate symbionts highlights evolutionary adaptations to a symbiotic lifestyle.</title>
        <authorList>
            <person name="Aranda M."/>
            <person name="Li Y."/>
            <person name="Liew Y.J."/>
            <person name="Baumgarten S."/>
            <person name="Simakov O."/>
            <person name="Wilson M."/>
            <person name="Piel J."/>
            <person name="Ashoor H."/>
            <person name="Bougouffa S."/>
            <person name="Bajic V.B."/>
            <person name="Ryu T."/>
            <person name="Ravasi T."/>
            <person name="Bayer T."/>
            <person name="Micklem G."/>
            <person name="Kim H."/>
            <person name="Bhak J."/>
            <person name="Lajeunesse T.C."/>
            <person name="Voolstra C.R."/>
        </authorList>
    </citation>
    <scope>NUCLEOTIDE SEQUENCE [LARGE SCALE GENOMIC DNA]</scope>
    <source>
        <strain evidence="2 3">CCMP2467</strain>
    </source>
</reference>
<gene>
    <name evidence="2" type="ORF">AK812_SmicGene34225</name>
</gene>
<dbReference type="EMBL" id="LSRX01001012">
    <property type="protein sequence ID" value="OLP84868.1"/>
    <property type="molecule type" value="Genomic_DNA"/>
</dbReference>
<evidence type="ECO:0000256" key="1">
    <source>
        <dbReference type="SAM" id="MobiDB-lite"/>
    </source>
</evidence>
<proteinExistence type="predicted"/>
<sequence>MGSRHGSPEPPEPPSSQVANDDIPDHREVPQALASPQRRSEHRDALPVSPTLSETKGSTAGASVGDLGTVARSPEPLSPANAAPRAEAVEDWWGSAHGLADVLLQQLQAESEAFAASVRKEEREGGAWQTARTSSWSERHLSPGDFSPLQVPKLESGKLKEGIPKPPPPPGQVVQQSSEVAVKVDIGIGGWSARPLSPTVPKRYTKWVRTVRNTGDGSREAEDVTATAAATKLLANSAGSAVLDKSLKRPGSRDEKAIPKVGASCGSFSQTNPSAPMKKSSSVPSVAARAMKERYGSQSGTKINQLTSAAARAELARQVLRRLEAKDSSLGNDAIGSSDTLAGPMPSAASSGGPGRRSGSPPHGLRRGLSRAGASLVALAGLAARSASTSFNNAAFLHKGGLCIPYPSTSQKRSEQHEEPEAAMSLPRTPLCLYFSKNPQQLMLEIESAYTSRFGPGAVPPTPARTAGKAPPFMLLVSHGASCDSFPVVAHAFQHLAVHGVPPTVILLGTNHRCIGERIALSSRPWRTPLGTVEVDAQILNKFVSLGWPGKG</sequence>
<evidence type="ECO:0000313" key="2">
    <source>
        <dbReference type="EMBL" id="OLP84868.1"/>
    </source>
</evidence>
<keyword evidence="3" id="KW-1185">Reference proteome</keyword>
<dbReference type="Pfam" id="PF01875">
    <property type="entry name" value="Memo"/>
    <property type="match status" value="1"/>
</dbReference>
<feature type="region of interest" description="Disordered" evidence="1">
    <location>
        <begin position="1"/>
        <end position="87"/>
    </location>
</feature>
<organism evidence="2 3">
    <name type="scientific">Symbiodinium microadriaticum</name>
    <name type="common">Dinoflagellate</name>
    <name type="synonym">Zooxanthella microadriatica</name>
    <dbReference type="NCBI Taxonomy" id="2951"/>
    <lineage>
        <taxon>Eukaryota</taxon>
        <taxon>Sar</taxon>
        <taxon>Alveolata</taxon>
        <taxon>Dinophyceae</taxon>
        <taxon>Suessiales</taxon>
        <taxon>Symbiodiniaceae</taxon>
        <taxon>Symbiodinium</taxon>
    </lineage>
</organism>
<feature type="region of interest" description="Disordered" evidence="1">
    <location>
        <begin position="115"/>
        <end position="178"/>
    </location>
</feature>
<protein>
    <submittedName>
        <fullName evidence="2">MEMO1 family protein</fullName>
    </submittedName>
</protein>
<feature type="compositionally biased region" description="Polar residues" evidence="1">
    <location>
        <begin position="50"/>
        <end position="61"/>
    </location>
</feature>
<accession>A0A1Q9CPL1</accession>
<feature type="compositionally biased region" description="Polar residues" evidence="1">
    <location>
        <begin position="329"/>
        <end position="340"/>
    </location>
</feature>
<evidence type="ECO:0000313" key="3">
    <source>
        <dbReference type="Proteomes" id="UP000186817"/>
    </source>
</evidence>
<dbReference type="OrthoDB" id="417112at2759"/>
<comment type="caution">
    <text evidence="2">The sequence shown here is derived from an EMBL/GenBank/DDBJ whole genome shotgun (WGS) entry which is preliminary data.</text>
</comment>
<dbReference type="Gene3D" id="3.40.830.10">
    <property type="entry name" value="LigB-like"/>
    <property type="match status" value="1"/>
</dbReference>
<feature type="region of interest" description="Disordered" evidence="1">
    <location>
        <begin position="329"/>
        <end position="368"/>
    </location>
</feature>
<feature type="compositionally biased region" description="Low complexity" evidence="1">
    <location>
        <begin position="342"/>
        <end position="363"/>
    </location>
</feature>
<feature type="compositionally biased region" description="Polar residues" evidence="1">
    <location>
        <begin position="266"/>
        <end position="282"/>
    </location>
</feature>
<feature type="region of interest" description="Disordered" evidence="1">
    <location>
        <begin position="245"/>
        <end position="282"/>
    </location>
</feature>
<feature type="compositionally biased region" description="Basic and acidic residues" evidence="1">
    <location>
        <begin position="245"/>
        <end position="258"/>
    </location>
</feature>
<name>A0A1Q9CPL1_SYMMI</name>
<dbReference type="AlphaFoldDB" id="A0A1Q9CPL1"/>